<dbReference type="Proteomes" id="UP000194798">
    <property type="component" value="Unassembled WGS sequence"/>
</dbReference>
<keyword evidence="2" id="KW-1185">Reference proteome</keyword>
<gene>
    <name evidence="1" type="ORF">TPSD3_03170</name>
</gene>
<accession>A0A251XCA1</accession>
<dbReference type="OrthoDB" id="7960540at2"/>
<protein>
    <submittedName>
        <fullName evidence="1">Uncharacterized protein</fullName>
    </submittedName>
</protein>
<evidence type="ECO:0000313" key="1">
    <source>
        <dbReference type="EMBL" id="OUD15535.1"/>
    </source>
</evidence>
<reference evidence="1 2" key="1">
    <citation type="submission" date="2016-12" db="EMBL/GenBank/DDBJ databases">
        <title>Thioflexothrix psekupsii D3 genome sequencing and assembly.</title>
        <authorList>
            <person name="Fomenkov A."/>
            <person name="Vincze T."/>
            <person name="Grabovich M."/>
            <person name="Anton B.P."/>
            <person name="Dubinina G."/>
            <person name="Orlova M."/>
            <person name="Belousova E."/>
            <person name="Roberts R.J."/>
        </authorList>
    </citation>
    <scope>NUCLEOTIDE SEQUENCE [LARGE SCALE GENOMIC DNA]</scope>
    <source>
        <strain evidence="1">D3</strain>
    </source>
</reference>
<proteinExistence type="predicted"/>
<dbReference type="AlphaFoldDB" id="A0A251XCA1"/>
<organism evidence="1 2">
    <name type="scientific">Thioflexithrix psekupsensis</name>
    <dbReference type="NCBI Taxonomy" id="1570016"/>
    <lineage>
        <taxon>Bacteria</taxon>
        <taxon>Pseudomonadati</taxon>
        <taxon>Pseudomonadota</taxon>
        <taxon>Gammaproteobacteria</taxon>
        <taxon>Thiotrichales</taxon>
        <taxon>Thioflexithrix</taxon>
    </lineage>
</organism>
<name>A0A251XCA1_9GAMM</name>
<dbReference type="EMBL" id="MSLT01000006">
    <property type="protein sequence ID" value="OUD15535.1"/>
    <property type="molecule type" value="Genomic_DNA"/>
</dbReference>
<sequence>MIANSMLDAVADYVEQHGLSEATLQQLRTQHAGVMFTYCMDDDIHSASPVLTRSGFNVYLVDTRDHCVTLTRDHEIASGVVLAEVVDEE</sequence>
<comment type="caution">
    <text evidence="1">The sequence shown here is derived from an EMBL/GenBank/DDBJ whole genome shotgun (WGS) entry which is preliminary data.</text>
</comment>
<dbReference type="RefSeq" id="WP_086487132.1">
    <property type="nucleotide sequence ID" value="NZ_MSLT01000006.1"/>
</dbReference>
<evidence type="ECO:0000313" key="2">
    <source>
        <dbReference type="Proteomes" id="UP000194798"/>
    </source>
</evidence>